<evidence type="ECO:0008006" key="12">
    <source>
        <dbReference type="Google" id="ProtNLM"/>
    </source>
</evidence>
<evidence type="ECO:0000256" key="2">
    <source>
        <dbReference type="ARBA" id="ARBA00004308"/>
    </source>
</evidence>
<evidence type="ECO:0000256" key="4">
    <source>
        <dbReference type="ARBA" id="ARBA00022692"/>
    </source>
</evidence>
<comment type="function">
    <text evidence="7">Involved in cellular auxin homeostasis by regulating auxin metabolism. Regulates intracellular auxin accumulation at the endoplasmic reticulum and thus auxin availability for nuclear auxin signaling.</text>
</comment>
<feature type="transmembrane region" description="Helical" evidence="9">
    <location>
        <begin position="167"/>
        <end position="189"/>
    </location>
</feature>
<evidence type="ECO:0000256" key="5">
    <source>
        <dbReference type="ARBA" id="ARBA00022989"/>
    </source>
</evidence>
<evidence type="ECO:0000256" key="7">
    <source>
        <dbReference type="ARBA" id="ARBA00025100"/>
    </source>
</evidence>
<accession>A0ABD3SD29</accession>
<feature type="transmembrane region" description="Helical" evidence="9">
    <location>
        <begin position="113"/>
        <end position="133"/>
    </location>
</feature>
<feature type="transmembrane region" description="Helical" evidence="9">
    <location>
        <begin position="75"/>
        <end position="101"/>
    </location>
</feature>
<organism evidence="10 11">
    <name type="scientific">Cyclostephanos tholiformis</name>
    <dbReference type="NCBI Taxonomy" id="382380"/>
    <lineage>
        <taxon>Eukaryota</taxon>
        <taxon>Sar</taxon>
        <taxon>Stramenopiles</taxon>
        <taxon>Ochrophyta</taxon>
        <taxon>Bacillariophyta</taxon>
        <taxon>Coscinodiscophyceae</taxon>
        <taxon>Thalassiosirophycidae</taxon>
        <taxon>Stephanodiscales</taxon>
        <taxon>Stephanodiscaceae</taxon>
        <taxon>Cyclostephanos</taxon>
    </lineage>
</organism>
<dbReference type="Pfam" id="PF03547">
    <property type="entry name" value="Mem_trans"/>
    <property type="match status" value="1"/>
</dbReference>
<keyword evidence="3" id="KW-0813">Transport</keyword>
<evidence type="ECO:0000256" key="1">
    <source>
        <dbReference type="ARBA" id="ARBA00004141"/>
    </source>
</evidence>
<comment type="caution">
    <text evidence="10">The sequence shown here is derived from an EMBL/GenBank/DDBJ whole genome shotgun (WGS) entry which is preliminary data.</text>
</comment>
<feature type="transmembrane region" description="Helical" evidence="9">
    <location>
        <begin position="477"/>
        <end position="495"/>
    </location>
</feature>
<gene>
    <name evidence="10" type="ORF">ACHAXA_001734</name>
</gene>
<reference evidence="10 11" key="1">
    <citation type="submission" date="2024-10" db="EMBL/GenBank/DDBJ databases">
        <title>Updated reference genomes for cyclostephanoid diatoms.</title>
        <authorList>
            <person name="Roberts W.R."/>
            <person name="Alverson A.J."/>
        </authorList>
    </citation>
    <scope>NUCLEOTIDE SEQUENCE [LARGE SCALE GENOMIC DNA]</scope>
    <source>
        <strain evidence="10 11">AJA228-03</strain>
    </source>
</reference>
<feature type="transmembrane region" description="Helical" evidence="9">
    <location>
        <begin position="51"/>
        <end position="69"/>
    </location>
</feature>
<feature type="transmembrane region" description="Helical" evidence="9">
    <location>
        <begin position="436"/>
        <end position="457"/>
    </location>
</feature>
<keyword evidence="6 9" id="KW-0472">Membrane</keyword>
<dbReference type="Proteomes" id="UP001530377">
    <property type="component" value="Unassembled WGS sequence"/>
</dbReference>
<feature type="transmembrane region" description="Helical" evidence="9">
    <location>
        <begin position="6"/>
        <end position="30"/>
    </location>
</feature>
<dbReference type="EMBL" id="JALLPB020000068">
    <property type="protein sequence ID" value="KAL3822357.1"/>
    <property type="molecule type" value="Genomic_DNA"/>
</dbReference>
<comment type="subcellular location">
    <subcellularLocation>
        <location evidence="2">Endomembrane system</location>
    </subcellularLocation>
    <subcellularLocation>
        <location evidence="1">Membrane</location>
        <topology evidence="1">Multi-pass membrane protein</topology>
    </subcellularLocation>
</comment>
<feature type="transmembrane region" description="Helical" evidence="9">
    <location>
        <begin position="403"/>
        <end position="424"/>
    </location>
</feature>
<dbReference type="PANTHER" id="PTHR31651:SF33">
    <property type="entry name" value="PROTEIN PIN-LIKES 1"/>
    <property type="match status" value="1"/>
</dbReference>
<keyword evidence="11" id="KW-1185">Reference proteome</keyword>
<evidence type="ECO:0000313" key="11">
    <source>
        <dbReference type="Proteomes" id="UP001530377"/>
    </source>
</evidence>
<dbReference type="PANTHER" id="PTHR31651">
    <property type="match status" value="1"/>
</dbReference>
<dbReference type="InterPro" id="IPR004776">
    <property type="entry name" value="Mem_transp_PIN-like"/>
</dbReference>
<name>A0ABD3SD29_9STRA</name>
<dbReference type="InterPro" id="IPR045033">
    <property type="entry name" value="PILS1/3/4/5/7"/>
</dbReference>
<evidence type="ECO:0000256" key="9">
    <source>
        <dbReference type="SAM" id="Phobius"/>
    </source>
</evidence>
<proteinExistence type="inferred from homology"/>
<evidence type="ECO:0000313" key="10">
    <source>
        <dbReference type="EMBL" id="KAL3822357.1"/>
    </source>
</evidence>
<dbReference type="GO" id="GO:0016020">
    <property type="term" value="C:membrane"/>
    <property type="evidence" value="ECO:0007669"/>
    <property type="project" value="UniProtKB-SubCell"/>
</dbReference>
<keyword evidence="4 9" id="KW-0812">Transmembrane</keyword>
<keyword evidence="5 9" id="KW-1133">Transmembrane helix</keyword>
<dbReference type="GO" id="GO:0012505">
    <property type="term" value="C:endomembrane system"/>
    <property type="evidence" value="ECO:0007669"/>
    <property type="project" value="UniProtKB-SubCell"/>
</dbReference>
<evidence type="ECO:0000256" key="3">
    <source>
        <dbReference type="ARBA" id="ARBA00022448"/>
    </source>
</evidence>
<evidence type="ECO:0000256" key="8">
    <source>
        <dbReference type="ARBA" id="ARBA00025752"/>
    </source>
</evidence>
<dbReference type="AlphaFoldDB" id="A0ABD3SD29"/>
<comment type="similarity">
    <text evidence="8">Belongs to the auxin efflux carrier (TC 2.A.69.2) family.</text>
</comment>
<protein>
    <recommendedName>
        <fullName evidence="12">PIN-like protein</fullName>
    </recommendedName>
</protein>
<evidence type="ECO:0000256" key="6">
    <source>
        <dbReference type="ARBA" id="ARBA00023136"/>
    </source>
</evidence>
<sequence>MNAVTSVMIASASAVAKVFVILAVGYVAAIRPRPIPLMPPHAINSITKMNLYLLVIPLIYSTIASSVTPEKLGSAWFVLVSAIGVICLSYGVASVLGRLPFFRVDNKTDFDALRISAAFPNILALPILIFPTLCEYPVVYDSFYEGEDGSTEVEKLRSCVDQSNAMIFIYFFAWNLMFWILGNPALVAAGKKRREMSMASRELHLSVESVNSDDAEVKIDVHDDREHETIIDGLADEATNNFTVEDQPEVEKELKTNERCKRITYVLQLIGDALLQTIKSPFLVALVLGFITASIPPLREALFASGGALRFLGSAFESLGYASASVGTLVVAASLVHEASDDAPVADDNVIINSQEPNSRTRIHDEGRTFNLRNSMRSKRSSFSQMSIKALAAIRKPTIRMHAWFIVSRLIVSPAVVCLIVMGMDCGGLLNGVPSIAKMVVIVNAGLPGAQIVVLTLKAKGLSDSASIVAKVYLPSYLLSIVTIAAWTSLGLMISRDDGNPFCKR</sequence>